<keyword evidence="2" id="KW-1185">Reference proteome</keyword>
<organism evidence="1 2">
    <name type="scientific">Mycena chlorophos</name>
    <name type="common">Agaric fungus</name>
    <name type="synonym">Agaricus chlorophos</name>
    <dbReference type="NCBI Taxonomy" id="658473"/>
    <lineage>
        <taxon>Eukaryota</taxon>
        <taxon>Fungi</taxon>
        <taxon>Dikarya</taxon>
        <taxon>Basidiomycota</taxon>
        <taxon>Agaricomycotina</taxon>
        <taxon>Agaricomycetes</taxon>
        <taxon>Agaricomycetidae</taxon>
        <taxon>Agaricales</taxon>
        <taxon>Marasmiineae</taxon>
        <taxon>Mycenaceae</taxon>
        <taxon>Mycena</taxon>
    </lineage>
</organism>
<dbReference type="AlphaFoldDB" id="A0A8H6VSW1"/>
<dbReference type="OrthoDB" id="2872911at2759"/>
<comment type="caution">
    <text evidence="1">The sequence shown here is derived from an EMBL/GenBank/DDBJ whole genome shotgun (WGS) entry which is preliminary data.</text>
</comment>
<reference evidence="1" key="1">
    <citation type="submission" date="2020-05" db="EMBL/GenBank/DDBJ databases">
        <title>Mycena genomes resolve the evolution of fungal bioluminescence.</title>
        <authorList>
            <person name="Tsai I.J."/>
        </authorList>
    </citation>
    <scope>NUCLEOTIDE SEQUENCE</scope>
    <source>
        <strain evidence="1">110903Hualien_Pintung</strain>
    </source>
</reference>
<name>A0A8H6VSW1_MYCCL</name>
<dbReference type="EMBL" id="JACAZE010000031">
    <property type="protein sequence ID" value="KAF7288828.1"/>
    <property type="molecule type" value="Genomic_DNA"/>
</dbReference>
<evidence type="ECO:0000313" key="1">
    <source>
        <dbReference type="EMBL" id="KAF7288828.1"/>
    </source>
</evidence>
<evidence type="ECO:0000313" key="2">
    <source>
        <dbReference type="Proteomes" id="UP000613580"/>
    </source>
</evidence>
<gene>
    <name evidence="1" type="ORF">HMN09_01364700</name>
</gene>
<accession>A0A8H6VSW1</accession>
<dbReference type="Proteomes" id="UP000613580">
    <property type="component" value="Unassembled WGS sequence"/>
</dbReference>
<sequence length="427" mass="47627">MSSSPGSTLPPEIWALVVDGLPDDASLRALSLTSSTFTELCQRRLFSSLTLHPQRGSHRASYREVTVHLSAHPRLAAYIKTLKIYLRKPTVSVQLGGDELAITLDALHWVLERLAQPDVALERIKIRIPGEGSEWADWMHGSVQRLLEQAARQNSVHHLSLKMIDYIPQSAIYRALWGCRSLNLMDTHVEGTVEHKLEIPAEDALVRKPALRKLQLSGTNSLYELLLHPGVRRCASALVSLSIDGPGLPAGDHLVLGLQLAALCSETLEELTVILFGSRVNEHETFDHDLPRLRTLKLAANYEQLHEINHWVIPCAFAILLQVSSRFPALANLHIYLGISVDHRPLPPLASHYVLSGHFKSLDNALQPYIASEVEVKFAAKHHLSYTPESSGERREDLAQHWVTFSQGLWAALPKSFASGLRLVQWD</sequence>
<evidence type="ECO:0008006" key="3">
    <source>
        <dbReference type="Google" id="ProtNLM"/>
    </source>
</evidence>
<proteinExistence type="predicted"/>
<protein>
    <recommendedName>
        <fullName evidence="3">F-box domain-containing protein</fullName>
    </recommendedName>
</protein>